<feature type="transmembrane region" description="Helical" evidence="1">
    <location>
        <begin position="107"/>
        <end position="128"/>
    </location>
</feature>
<dbReference type="InParanoid" id="E8MYG3"/>
<organism evidence="2 3">
    <name type="scientific">Anaerolinea thermophila (strain DSM 14523 / JCM 11388 / NBRC 100420 / UNI-1)</name>
    <dbReference type="NCBI Taxonomy" id="926569"/>
    <lineage>
        <taxon>Bacteria</taxon>
        <taxon>Bacillati</taxon>
        <taxon>Chloroflexota</taxon>
        <taxon>Anaerolineae</taxon>
        <taxon>Anaerolineales</taxon>
        <taxon>Anaerolineaceae</taxon>
        <taxon>Anaerolinea</taxon>
    </lineage>
</organism>
<feature type="transmembrane region" description="Helical" evidence="1">
    <location>
        <begin position="323"/>
        <end position="343"/>
    </location>
</feature>
<feature type="transmembrane region" description="Helical" evidence="1">
    <location>
        <begin position="134"/>
        <end position="153"/>
    </location>
</feature>
<dbReference type="OrthoDB" id="148790at2"/>
<keyword evidence="1" id="KW-0472">Membrane</keyword>
<keyword evidence="3" id="KW-1185">Reference proteome</keyword>
<feature type="transmembrane region" description="Helical" evidence="1">
    <location>
        <begin position="349"/>
        <end position="373"/>
    </location>
</feature>
<protein>
    <recommendedName>
        <fullName evidence="4">Glycosyltransferase RgtA/B/C/D-like domain-containing protein</fullName>
    </recommendedName>
</protein>
<evidence type="ECO:0000313" key="2">
    <source>
        <dbReference type="EMBL" id="BAJ62108.1"/>
    </source>
</evidence>
<feature type="transmembrane region" description="Helical" evidence="1">
    <location>
        <begin position="297"/>
        <end position="316"/>
    </location>
</feature>
<dbReference type="EMBL" id="AP012029">
    <property type="protein sequence ID" value="BAJ62108.1"/>
    <property type="molecule type" value="Genomic_DNA"/>
</dbReference>
<dbReference type="RefSeq" id="WP_013558506.1">
    <property type="nucleotide sequence ID" value="NC_014960.1"/>
</dbReference>
<dbReference type="AlphaFoldDB" id="E8MYG3"/>
<keyword evidence="1" id="KW-1133">Transmembrane helix</keyword>
<dbReference type="KEGG" id="atm:ANT_00740"/>
<dbReference type="STRING" id="926569.ANT_00740"/>
<gene>
    <name evidence="2" type="ordered locus">ANT_00740</name>
</gene>
<name>E8MYG3_ANATU</name>
<evidence type="ECO:0000313" key="3">
    <source>
        <dbReference type="Proteomes" id="UP000008922"/>
    </source>
</evidence>
<proteinExistence type="predicted"/>
<keyword evidence="1" id="KW-0812">Transmembrane</keyword>
<feature type="transmembrane region" description="Helical" evidence="1">
    <location>
        <begin position="76"/>
        <end position="95"/>
    </location>
</feature>
<feature type="transmembrane region" description="Helical" evidence="1">
    <location>
        <begin position="189"/>
        <end position="218"/>
    </location>
</feature>
<dbReference type="Proteomes" id="UP000008922">
    <property type="component" value="Chromosome"/>
</dbReference>
<sequence length="428" mass="49042">MTPGPKRTGWWLFLIALLYFIALIFPNARGAQSERMLLVTSLDEPVTYQYVVRMLTPASDFKDLFSRWVLYGDYHYGYPFYFFSALAVLPVRLIYGAEFTNYTALNLLLLRQAISVLPMLLAILLLVYEQTRFRTLWQSLALTAVMFLVPAFVRNHLQWWHPDALSVLAVTLVLVFLRRDDLRFGRFFWLAAAACGVAVGIKFAGVFFFLTIPIYLFMGYRQKRLTLPQVFTKGALFVVVALLALVLSNPFLYNEGARQELMRIQTEKVEVLGSGYEDASPYYQKGPAFWKWTLSTWYGHPLFLAFLGLSLLVGCLRGPNQRFNGLILTYILPQAVYLLWFVSVKPDHYWLPVMVPLFSTALTLPTALVEGWFPAVSRRAWLRRGLLALLVAVLMAQSAVFLLRPYSGVIAQVQNAMHIEEIYYDSSR</sequence>
<feature type="transmembrane region" description="Helical" evidence="1">
    <location>
        <begin position="230"/>
        <end position="253"/>
    </location>
</feature>
<reference evidence="2 3" key="1">
    <citation type="submission" date="2010-12" db="EMBL/GenBank/DDBJ databases">
        <title>Whole genome sequence of Anaerolinea thermophila UNI-1.</title>
        <authorList>
            <person name="Narita-Yamada S."/>
            <person name="Kishi E."/>
            <person name="Watanabe Y."/>
            <person name="Takasaki K."/>
            <person name="Ankai A."/>
            <person name="Oguchi A."/>
            <person name="Fukui S."/>
            <person name="Takahashi M."/>
            <person name="Yashiro I."/>
            <person name="Hosoyama A."/>
            <person name="Sekiguchi Y."/>
            <person name="Hanada S."/>
            <person name="Fujita N."/>
        </authorList>
    </citation>
    <scope>NUCLEOTIDE SEQUENCE [LARGE SCALE GENOMIC DNA]</scope>
    <source>
        <strain evidence="3">DSM 14523 / JCM 11388 / NBRC 100420 / UNI-1</strain>
    </source>
</reference>
<evidence type="ECO:0008006" key="4">
    <source>
        <dbReference type="Google" id="ProtNLM"/>
    </source>
</evidence>
<accession>E8MYG3</accession>
<feature type="transmembrane region" description="Helical" evidence="1">
    <location>
        <begin position="385"/>
        <end position="403"/>
    </location>
</feature>
<evidence type="ECO:0000256" key="1">
    <source>
        <dbReference type="SAM" id="Phobius"/>
    </source>
</evidence>
<dbReference type="HOGENOM" id="CLU_640375_0_0_0"/>